<sequence>MLRRWFQRQEVFNAFWHGEVLSPVAVLSLNSFVSRGFTVNLYTYGHVRSVPSGVDLRPAESILPKDRLFEAHGGFEHFADLFRYCLIRKVGGWWIDTDVVCNTDRISRADIVFAFADKAGTINNGQFKFPRNHPVIVRAANEAASSDLSAWGASGPDLLTRAVKDTGLDRYRWDQNQLYPIHWAETAKLLLPEYRSELEERTRDSAFIHLYAAMFRLQCGFDPHRFLPPRGSYLEGLYHRYGTEEAVAALKPVDEVALRQQIVPAVREPWLQSVLAGEGLRFLPADASDIVPPMQHR</sequence>
<dbReference type="Proteomes" id="UP000611708">
    <property type="component" value="Unassembled WGS sequence"/>
</dbReference>
<evidence type="ECO:0000313" key="2">
    <source>
        <dbReference type="Proteomes" id="UP000611708"/>
    </source>
</evidence>
<accession>A0ABS0HMS0</accession>
<organism evidence="1 2">
    <name type="scientific">Microvirga terrestris</name>
    <dbReference type="NCBI Taxonomy" id="2791024"/>
    <lineage>
        <taxon>Bacteria</taxon>
        <taxon>Pseudomonadati</taxon>
        <taxon>Pseudomonadota</taxon>
        <taxon>Alphaproteobacteria</taxon>
        <taxon>Hyphomicrobiales</taxon>
        <taxon>Methylobacteriaceae</taxon>
        <taxon>Microvirga</taxon>
    </lineage>
</organism>
<gene>
    <name evidence="1" type="ORF">I2H36_01935</name>
</gene>
<proteinExistence type="predicted"/>
<evidence type="ECO:0008006" key="3">
    <source>
        <dbReference type="Google" id="ProtNLM"/>
    </source>
</evidence>
<dbReference type="Gene3D" id="3.90.550.20">
    <property type="match status" value="1"/>
</dbReference>
<dbReference type="EMBL" id="JADQDN010000001">
    <property type="protein sequence ID" value="MBF9194785.1"/>
    <property type="molecule type" value="Genomic_DNA"/>
</dbReference>
<dbReference type="PANTHER" id="PTHR12042:SF21">
    <property type="entry name" value="ALPHA1,4-GALACTOSYLTRANSFERASE 1-RELATED"/>
    <property type="match status" value="1"/>
</dbReference>
<dbReference type="InterPro" id="IPR051981">
    <property type="entry name" value="Glycosyltransf_32"/>
</dbReference>
<reference evidence="1 2" key="1">
    <citation type="submission" date="2020-11" db="EMBL/GenBank/DDBJ databases">
        <authorList>
            <person name="Kim M.K."/>
        </authorList>
    </citation>
    <scope>NUCLEOTIDE SEQUENCE [LARGE SCALE GENOMIC DNA]</scope>
    <source>
        <strain evidence="1 2">BT290</strain>
    </source>
</reference>
<dbReference type="InterPro" id="IPR029044">
    <property type="entry name" value="Nucleotide-diphossugar_trans"/>
</dbReference>
<keyword evidence="2" id="KW-1185">Reference proteome</keyword>
<dbReference type="SUPFAM" id="SSF53448">
    <property type="entry name" value="Nucleotide-diphospho-sugar transferases"/>
    <property type="match status" value="1"/>
</dbReference>
<dbReference type="PANTHER" id="PTHR12042">
    <property type="entry name" value="LACTOSYLCERAMIDE 4-ALPHA-GALACTOSYLTRANSFERASE ALPHA- 1,4-GALACTOSYLTRANSFERASE"/>
    <property type="match status" value="1"/>
</dbReference>
<comment type="caution">
    <text evidence="1">The sequence shown here is derived from an EMBL/GenBank/DDBJ whole genome shotgun (WGS) entry which is preliminary data.</text>
</comment>
<evidence type="ECO:0000313" key="1">
    <source>
        <dbReference type="EMBL" id="MBF9194785.1"/>
    </source>
</evidence>
<dbReference type="RefSeq" id="WP_196262196.1">
    <property type="nucleotide sequence ID" value="NZ_JADQDN010000001.1"/>
</dbReference>
<protein>
    <recommendedName>
        <fullName evidence="3">Alpha 1,4-glycosyltransferase domain-containing protein</fullName>
    </recommendedName>
</protein>
<name>A0ABS0HMS0_9HYPH</name>